<dbReference type="AlphaFoldDB" id="X1DNC5"/>
<dbReference type="EMBL" id="BART01019927">
    <property type="protein sequence ID" value="GAG97936.1"/>
    <property type="molecule type" value="Genomic_DNA"/>
</dbReference>
<proteinExistence type="predicted"/>
<gene>
    <name evidence="1" type="ORF">S01H4_37142</name>
</gene>
<reference evidence="1" key="1">
    <citation type="journal article" date="2014" name="Front. Microbiol.">
        <title>High frequency of phylogenetically diverse reductive dehalogenase-homologous genes in deep subseafloor sedimentary metagenomes.</title>
        <authorList>
            <person name="Kawai M."/>
            <person name="Futagami T."/>
            <person name="Toyoda A."/>
            <person name="Takaki Y."/>
            <person name="Nishi S."/>
            <person name="Hori S."/>
            <person name="Arai W."/>
            <person name="Tsubouchi T."/>
            <person name="Morono Y."/>
            <person name="Uchiyama I."/>
            <person name="Ito T."/>
            <person name="Fujiyama A."/>
            <person name="Inagaki F."/>
            <person name="Takami H."/>
        </authorList>
    </citation>
    <scope>NUCLEOTIDE SEQUENCE</scope>
    <source>
        <strain evidence="1">Expedition CK06-06</strain>
    </source>
</reference>
<accession>X1DNC5</accession>
<protein>
    <submittedName>
        <fullName evidence="1">Uncharacterized protein</fullName>
    </submittedName>
</protein>
<sequence>MNTSTFVLPQYCIEKALDLLSKGSFFSSTNVAEYFINSDEEQLLKYIQILGGYCEGAREALVEGLKMGHGIEED</sequence>
<organism evidence="1">
    <name type="scientific">marine sediment metagenome</name>
    <dbReference type="NCBI Taxonomy" id="412755"/>
    <lineage>
        <taxon>unclassified sequences</taxon>
        <taxon>metagenomes</taxon>
        <taxon>ecological metagenomes</taxon>
    </lineage>
</organism>
<evidence type="ECO:0000313" key="1">
    <source>
        <dbReference type="EMBL" id="GAG97936.1"/>
    </source>
</evidence>
<comment type="caution">
    <text evidence="1">The sequence shown here is derived from an EMBL/GenBank/DDBJ whole genome shotgun (WGS) entry which is preliminary data.</text>
</comment>
<name>X1DNC5_9ZZZZ</name>